<dbReference type="AlphaFoldDB" id="A0AAE0XTK4"/>
<reference evidence="2" key="1">
    <citation type="journal article" date="2023" name="G3 (Bethesda)">
        <title>A reference genome for the long-term kleptoplast-retaining sea slug Elysia crispata morphotype clarki.</title>
        <authorList>
            <person name="Eastman K.E."/>
            <person name="Pendleton A.L."/>
            <person name="Shaikh M.A."/>
            <person name="Suttiyut T."/>
            <person name="Ogas R."/>
            <person name="Tomko P."/>
            <person name="Gavelis G."/>
            <person name="Widhalm J.R."/>
            <person name="Wisecaver J.H."/>
        </authorList>
    </citation>
    <scope>NUCLEOTIDE SEQUENCE</scope>
    <source>
        <strain evidence="2">ECLA1</strain>
    </source>
</reference>
<name>A0AAE0XTK4_9GAST</name>
<evidence type="ECO:0000313" key="2">
    <source>
        <dbReference type="EMBL" id="KAK3711776.1"/>
    </source>
</evidence>
<feature type="region of interest" description="Disordered" evidence="1">
    <location>
        <begin position="17"/>
        <end position="37"/>
    </location>
</feature>
<evidence type="ECO:0000313" key="3">
    <source>
        <dbReference type="Proteomes" id="UP001283361"/>
    </source>
</evidence>
<protein>
    <submittedName>
        <fullName evidence="2">Uncharacterized protein</fullName>
    </submittedName>
</protein>
<evidence type="ECO:0000256" key="1">
    <source>
        <dbReference type="SAM" id="MobiDB-lite"/>
    </source>
</evidence>
<dbReference type="EMBL" id="JAWDGP010007596">
    <property type="protein sequence ID" value="KAK3711776.1"/>
    <property type="molecule type" value="Genomic_DNA"/>
</dbReference>
<organism evidence="2 3">
    <name type="scientific">Elysia crispata</name>
    <name type="common">lettuce slug</name>
    <dbReference type="NCBI Taxonomy" id="231223"/>
    <lineage>
        <taxon>Eukaryota</taxon>
        <taxon>Metazoa</taxon>
        <taxon>Spiralia</taxon>
        <taxon>Lophotrochozoa</taxon>
        <taxon>Mollusca</taxon>
        <taxon>Gastropoda</taxon>
        <taxon>Heterobranchia</taxon>
        <taxon>Euthyneura</taxon>
        <taxon>Panpulmonata</taxon>
        <taxon>Sacoglossa</taxon>
        <taxon>Placobranchoidea</taxon>
        <taxon>Plakobranchidae</taxon>
        <taxon>Elysia</taxon>
    </lineage>
</organism>
<comment type="caution">
    <text evidence="2">The sequence shown here is derived from an EMBL/GenBank/DDBJ whole genome shotgun (WGS) entry which is preliminary data.</text>
</comment>
<feature type="compositionally biased region" description="Basic residues" evidence="1">
    <location>
        <begin position="20"/>
        <end position="29"/>
    </location>
</feature>
<sequence>MSLRAWALSRPLAEQTSCRGRSHMTRHSRQLSEPVGRPDYLHDSHEVISRNSFFVPRLFLTGLKTVKSKDGETGGTETEKKSSLVTLQRWELCPVSYVQRDLRETHFTSISVLCHKSSEVSVRVILQNLCLVSKALPSLLNTNFQLLHDILAPCSPASRSLQASFEYKTVHEIAPLRISIG</sequence>
<accession>A0AAE0XTK4</accession>
<proteinExistence type="predicted"/>
<keyword evidence="3" id="KW-1185">Reference proteome</keyword>
<gene>
    <name evidence="2" type="ORF">RRG08_036982</name>
</gene>
<dbReference type="Proteomes" id="UP001283361">
    <property type="component" value="Unassembled WGS sequence"/>
</dbReference>